<dbReference type="CDD" id="cd00066">
    <property type="entry name" value="G-alpha"/>
    <property type="match status" value="1"/>
</dbReference>
<keyword evidence="4" id="KW-1003">Cell membrane</keyword>
<feature type="binding site" evidence="17">
    <location>
        <begin position="49"/>
        <end position="54"/>
    </location>
    <ligand>
        <name>GTP</name>
        <dbReference type="ChEBI" id="CHEBI:37565"/>
    </ligand>
</feature>
<evidence type="ECO:0000256" key="16">
    <source>
        <dbReference type="ARBA" id="ARBA00049117"/>
    </source>
</evidence>
<dbReference type="GeneTree" id="ENSGT00940000161033"/>
<evidence type="ECO:0000256" key="18">
    <source>
        <dbReference type="PIRSR" id="PIRSR601019-2"/>
    </source>
</evidence>
<dbReference type="FunFam" id="3.40.50.300:FF:000692">
    <property type="entry name" value="Guanine nucleotide-binding protein subunit alpha"/>
    <property type="match status" value="2"/>
</dbReference>
<dbReference type="GO" id="GO:0046872">
    <property type="term" value="F:metal ion binding"/>
    <property type="evidence" value="ECO:0007669"/>
    <property type="project" value="UniProtKB-UniRule"/>
</dbReference>
<accession>A0A9L0KKC5</accession>
<evidence type="ECO:0000256" key="13">
    <source>
        <dbReference type="ARBA" id="ARBA00023224"/>
    </source>
</evidence>
<comment type="similarity">
    <text evidence="3 19">Belongs to the G-alpha family. G(q) subfamily.</text>
</comment>
<feature type="binding site" evidence="17">
    <location>
        <begin position="155"/>
        <end position="156"/>
    </location>
    <ligand>
        <name>GTP</name>
        <dbReference type="ChEBI" id="CHEBI:37565"/>
    </ligand>
</feature>
<dbReference type="Pfam" id="PF00503">
    <property type="entry name" value="G-alpha"/>
    <property type="match status" value="1"/>
</dbReference>
<evidence type="ECO:0000256" key="14">
    <source>
        <dbReference type="ARBA" id="ARBA00023288"/>
    </source>
</evidence>
<name>A0A9L0KKC5_EQUAS</name>
<dbReference type="Gene3D" id="3.40.50.300">
    <property type="entry name" value="P-loop containing nucleotide triphosphate hydrolases"/>
    <property type="match status" value="1"/>
</dbReference>
<evidence type="ECO:0000256" key="2">
    <source>
        <dbReference type="ARBA" id="ARBA00004496"/>
    </source>
</evidence>
<feature type="region of interest" description="Disordered" evidence="20">
    <location>
        <begin position="358"/>
        <end position="411"/>
    </location>
</feature>
<reference evidence="21" key="2">
    <citation type="submission" date="2025-08" db="UniProtKB">
        <authorList>
            <consortium name="Ensembl"/>
        </authorList>
    </citation>
    <scope>IDENTIFICATION</scope>
</reference>
<reference evidence="21 22" key="1">
    <citation type="journal article" date="2020" name="Nat. Commun.">
        <title>Donkey genomes provide new insights into domestication and selection for coat color.</title>
        <authorList>
            <person name="Wang"/>
            <person name="C."/>
            <person name="Li"/>
            <person name="H."/>
            <person name="Guo"/>
            <person name="Y."/>
            <person name="Huang"/>
            <person name="J."/>
            <person name="Sun"/>
            <person name="Y."/>
            <person name="Min"/>
            <person name="J."/>
            <person name="Wang"/>
            <person name="J."/>
            <person name="Fang"/>
            <person name="X."/>
            <person name="Zhao"/>
            <person name="Z."/>
            <person name="Wang"/>
            <person name="S."/>
            <person name="Zhang"/>
            <person name="Y."/>
            <person name="Liu"/>
            <person name="Q."/>
            <person name="Jiang"/>
            <person name="Q."/>
            <person name="Wang"/>
            <person name="X."/>
            <person name="Guo"/>
            <person name="Y."/>
            <person name="Yang"/>
            <person name="C."/>
            <person name="Wang"/>
            <person name="Y."/>
            <person name="Tian"/>
            <person name="F."/>
            <person name="Zhuang"/>
            <person name="G."/>
            <person name="Fan"/>
            <person name="Y."/>
            <person name="Gao"/>
            <person name="Q."/>
            <person name="Li"/>
            <person name="Y."/>
            <person name="Ju"/>
            <person name="Z."/>
            <person name="Li"/>
            <person name="J."/>
            <person name="Li"/>
            <person name="R."/>
            <person name="Hou"/>
            <person name="M."/>
            <person name="Yang"/>
            <person name="G."/>
            <person name="Liu"/>
            <person name="G."/>
            <person name="Liu"/>
            <person name="W."/>
            <person name="Guo"/>
            <person name="J."/>
            <person name="Pan"/>
            <person name="S."/>
            <person name="Fan"/>
            <person name="G."/>
            <person name="Zhang"/>
            <person name="W."/>
            <person name="Zhang"/>
            <person name="R."/>
            <person name="Yu"/>
            <person name="J."/>
            <person name="Zhang"/>
            <person name="X."/>
            <person name="Yin"/>
            <person name="Q."/>
            <person name="Ji"/>
            <person name="C."/>
            <person name="Jin"/>
            <person name="Y."/>
            <person name="Yue"/>
            <person name="G."/>
            <person name="Liu"/>
            <person name="M."/>
            <person name="Xu"/>
            <person name="J."/>
            <person name="Liu"/>
            <person name="S."/>
            <person name="Jordana"/>
            <person name="J."/>
            <person name="Noce"/>
            <person name="A."/>
            <person name="Amills"/>
            <person name="M."/>
            <person name="Wu"/>
            <person name="D.D."/>
            <person name="Li"/>
            <person name="S."/>
            <person name="Zhou"/>
            <person name="X. and Zhong"/>
            <person name="J."/>
        </authorList>
    </citation>
    <scope>NUCLEOTIDE SEQUENCE [LARGE SCALE GENOMIC DNA]</scope>
</reference>
<keyword evidence="22" id="KW-1185">Reference proteome</keyword>
<keyword evidence="14" id="KW-0449">Lipoprotein</keyword>
<protein>
    <recommendedName>
        <fullName evidence="19">Guanine nucleotide-binding protein subunit alpha</fullName>
    </recommendedName>
</protein>
<evidence type="ECO:0000256" key="7">
    <source>
        <dbReference type="ARBA" id="ARBA00022741"/>
    </source>
</evidence>
<comment type="subunit">
    <text evidence="15">G proteins are composed of 3 units; alpha, beta and gamma. The alpha chain contains the guanine nucleotide binding site. Interacts with RGS22. Interacts with NTSR1.</text>
</comment>
<dbReference type="SUPFAM" id="SSF52540">
    <property type="entry name" value="P-loop containing nucleoside triphosphate hydrolases"/>
    <property type="match status" value="1"/>
</dbReference>
<evidence type="ECO:0000256" key="6">
    <source>
        <dbReference type="ARBA" id="ARBA00022723"/>
    </source>
</evidence>
<feature type="binding site" evidence="17">
    <location>
        <begin position="180"/>
        <end position="186"/>
    </location>
    <ligand>
        <name>GTP</name>
        <dbReference type="ChEBI" id="CHEBI:37565"/>
    </ligand>
</feature>
<dbReference type="GO" id="GO:0003924">
    <property type="term" value="F:GTPase activity"/>
    <property type="evidence" value="ECO:0007669"/>
    <property type="project" value="UniProtKB-UniRule"/>
</dbReference>
<evidence type="ECO:0000256" key="1">
    <source>
        <dbReference type="ARBA" id="ARBA00004193"/>
    </source>
</evidence>
<evidence type="ECO:0000313" key="22">
    <source>
        <dbReference type="Proteomes" id="UP000694387"/>
    </source>
</evidence>
<keyword evidence="10 17" id="KW-0342">GTP-binding</keyword>
<dbReference type="GO" id="GO:0060158">
    <property type="term" value="P:phospholipase C-activating dopamine receptor signaling pathway"/>
    <property type="evidence" value="ECO:0007669"/>
    <property type="project" value="TreeGrafter"/>
</dbReference>
<dbReference type="Proteomes" id="UP000694387">
    <property type="component" value="Chromosome 20"/>
</dbReference>
<dbReference type="InterPro" id="IPR027417">
    <property type="entry name" value="P-loop_NTPase"/>
</dbReference>
<keyword evidence="8" id="KW-0378">Hydrolase</keyword>
<dbReference type="GO" id="GO:0005737">
    <property type="term" value="C:cytoplasm"/>
    <property type="evidence" value="ECO:0007669"/>
    <property type="project" value="UniProtKB-SubCell"/>
</dbReference>
<evidence type="ECO:0000256" key="15">
    <source>
        <dbReference type="ARBA" id="ARBA00046497"/>
    </source>
</evidence>
<evidence type="ECO:0000256" key="19">
    <source>
        <dbReference type="RuleBase" id="RU369122"/>
    </source>
</evidence>
<dbReference type="PANTHER" id="PTHR10218">
    <property type="entry name" value="GTP-BINDING PROTEIN ALPHA SUBUNIT"/>
    <property type="match status" value="1"/>
</dbReference>
<dbReference type="InterPro" id="IPR011025">
    <property type="entry name" value="GproteinA_insert"/>
</dbReference>
<evidence type="ECO:0000256" key="8">
    <source>
        <dbReference type="ARBA" id="ARBA00022801"/>
    </source>
</evidence>
<dbReference type="SUPFAM" id="SSF47895">
    <property type="entry name" value="Transducin (alpha subunit), insertion domain"/>
    <property type="match status" value="1"/>
</dbReference>
<dbReference type="SMART" id="SM00275">
    <property type="entry name" value="G_alpha"/>
    <property type="match status" value="1"/>
</dbReference>
<keyword evidence="13 19" id="KW-0807">Transducer</keyword>
<feature type="compositionally biased region" description="Basic residues" evidence="20">
    <location>
        <begin position="322"/>
        <end position="332"/>
    </location>
</feature>
<feature type="binding site" evidence="18">
    <location>
        <position position="53"/>
    </location>
    <ligand>
        <name>Mg(2+)</name>
        <dbReference type="ChEBI" id="CHEBI:18420"/>
    </ligand>
</feature>
<dbReference type="PANTHER" id="PTHR10218:SF328">
    <property type="entry name" value="GUANINE NUCLEOTIDE-BINDING PROTEIN SUBUNIT ALPHA-11"/>
    <property type="match status" value="1"/>
</dbReference>
<gene>
    <name evidence="21" type="primary">GNA11</name>
</gene>
<feature type="compositionally biased region" description="Basic and acidic residues" evidence="20">
    <location>
        <begin position="333"/>
        <end position="345"/>
    </location>
</feature>
<dbReference type="InterPro" id="IPR000654">
    <property type="entry name" value="Gprotein_alpha_Q"/>
</dbReference>
<feature type="binding site" evidence="17">
    <location>
        <begin position="205"/>
        <end position="209"/>
    </location>
    <ligand>
        <name>GTP</name>
        <dbReference type="ChEBI" id="CHEBI:37565"/>
    </ligand>
</feature>
<feature type="compositionally biased region" description="Basic residues" evidence="20">
    <location>
        <begin position="358"/>
        <end position="372"/>
    </location>
</feature>
<evidence type="ECO:0000256" key="12">
    <source>
        <dbReference type="ARBA" id="ARBA00023139"/>
    </source>
</evidence>
<dbReference type="PRINTS" id="PR00442">
    <property type="entry name" value="GPROTEINAQ"/>
</dbReference>
<keyword evidence="5" id="KW-0963">Cytoplasm</keyword>
<feature type="region of interest" description="Disordered" evidence="20">
    <location>
        <begin position="322"/>
        <end position="345"/>
    </location>
</feature>
<dbReference type="GO" id="GO:0007188">
    <property type="term" value="P:adenylate cyclase-modulating G protein-coupled receptor signaling pathway"/>
    <property type="evidence" value="ECO:0007669"/>
    <property type="project" value="TreeGrafter"/>
</dbReference>
<comment type="subcellular location">
    <subcellularLocation>
        <location evidence="1">Cell membrane</location>
        <topology evidence="1">Lipid-anchor</topology>
    </subcellularLocation>
    <subcellularLocation>
        <location evidence="2">Cytoplasm</location>
    </subcellularLocation>
</comment>
<sequence length="489" mass="55248">MTLESMMACCLSDEVKESKRINAEIEKQLRRDKRDARRELKLLLLGTGESGKSTFIKQMRIIHGAGYSEEDKRGFTKLVYQNIFTAMQAMIRAMETLRILYKHEHNKANALLIREVDVEKVTTFEHRYVSAIKTLWADPGIQECYDRRREYQLSDSAKYYLTDVDRIATLGYLPTQQDVLRVRVPTTGIIEYPFDLENIIFRMVDVGGQRSERRKWIHCFENVTSIMFLVALSEYDQVLVESDNEVRAWGRAASPQGPGGGAVTRSLPSTEPHGGEQGALPDYHHLPLVPELVRHSLPQQEGPAGGQDSLLPPRRLLPRVRRAAAGRAGRARVHPEDVRGPEPRQRQDHLLALHVRHRHGEHPLRLRRRQGHHPAAEPEGVQPGVTPAAAEGDRGPATGPPPAARRAARRPGSAHGGDGFFFIFLTNGFYFTVIRGCTSLFLHDSCSFSPFVSRKGSLFLALTCGSLFSKKKRKKKEKESKKENGDKWR</sequence>
<evidence type="ECO:0000256" key="5">
    <source>
        <dbReference type="ARBA" id="ARBA00022490"/>
    </source>
</evidence>
<organism evidence="21 22">
    <name type="scientific">Equus asinus</name>
    <name type="common">Donkey</name>
    <name type="synonym">Equus africanus asinus</name>
    <dbReference type="NCBI Taxonomy" id="9793"/>
    <lineage>
        <taxon>Eukaryota</taxon>
        <taxon>Metazoa</taxon>
        <taxon>Chordata</taxon>
        <taxon>Craniata</taxon>
        <taxon>Vertebrata</taxon>
        <taxon>Euteleostomi</taxon>
        <taxon>Mammalia</taxon>
        <taxon>Eutheria</taxon>
        <taxon>Laurasiatheria</taxon>
        <taxon>Perissodactyla</taxon>
        <taxon>Equidae</taxon>
        <taxon>Equus</taxon>
    </lineage>
</organism>
<dbReference type="FunFam" id="1.10.400.10:FF:000002">
    <property type="entry name" value="guanine nucleotide-binding protein G(Q) subunit alpha"/>
    <property type="match status" value="1"/>
</dbReference>
<keyword evidence="7 17" id="KW-0547">Nucleotide-binding</keyword>
<feature type="compositionally biased region" description="Basic and acidic residues" evidence="20">
    <location>
        <begin position="477"/>
        <end position="489"/>
    </location>
</feature>
<evidence type="ECO:0000256" key="17">
    <source>
        <dbReference type="PIRSR" id="PIRSR601019-1"/>
    </source>
</evidence>
<dbReference type="GO" id="GO:0005525">
    <property type="term" value="F:GTP binding"/>
    <property type="evidence" value="ECO:0007669"/>
    <property type="project" value="UniProtKB-UniRule"/>
</dbReference>
<evidence type="ECO:0000256" key="4">
    <source>
        <dbReference type="ARBA" id="ARBA00022475"/>
    </source>
</evidence>
<dbReference type="Gene3D" id="1.10.400.10">
    <property type="entry name" value="GI Alpha 1, domain 2-like"/>
    <property type="match status" value="1"/>
</dbReference>
<dbReference type="GO" id="GO:0005834">
    <property type="term" value="C:heterotrimeric G-protein complex"/>
    <property type="evidence" value="ECO:0007669"/>
    <property type="project" value="UniProtKB-UniRule"/>
</dbReference>
<comment type="catalytic activity">
    <reaction evidence="16">
        <text>GTP + H2O = GDP + phosphate + H(+)</text>
        <dbReference type="Rhea" id="RHEA:19669"/>
        <dbReference type="ChEBI" id="CHEBI:15377"/>
        <dbReference type="ChEBI" id="CHEBI:15378"/>
        <dbReference type="ChEBI" id="CHEBI:37565"/>
        <dbReference type="ChEBI" id="CHEBI:43474"/>
        <dbReference type="ChEBI" id="CHEBI:58189"/>
    </reaction>
    <physiologicalReaction direction="left-to-right" evidence="16">
        <dbReference type="Rhea" id="RHEA:19670"/>
    </physiologicalReaction>
</comment>
<dbReference type="PROSITE" id="PS51882">
    <property type="entry name" value="G_ALPHA"/>
    <property type="match status" value="1"/>
</dbReference>
<feature type="region of interest" description="Disordered" evidence="20">
    <location>
        <begin position="470"/>
        <end position="489"/>
    </location>
</feature>
<evidence type="ECO:0000256" key="10">
    <source>
        <dbReference type="ARBA" id="ARBA00023134"/>
    </source>
</evidence>
<keyword evidence="6 18" id="KW-0479">Metal-binding</keyword>
<reference evidence="21" key="3">
    <citation type="submission" date="2025-09" db="UniProtKB">
        <authorList>
            <consortium name="Ensembl"/>
        </authorList>
    </citation>
    <scope>IDENTIFICATION</scope>
</reference>
<feature type="region of interest" description="Disordered" evidence="20">
    <location>
        <begin position="251"/>
        <end position="280"/>
    </location>
</feature>
<keyword evidence="12" id="KW-0564">Palmitate</keyword>
<dbReference type="AlphaFoldDB" id="A0A9L0KKC5"/>
<dbReference type="GO" id="GO:0031683">
    <property type="term" value="F:G-protein beta/gamma-subunit complex binding"/>
    <property type="evidence" value="ECO:0007669"/>
    <property type="project" value="UniProtKB-UniRule"/>
</dbReference>
<evidence type="ECO:0000313" key="21">
    <source>
        <dbReference type="Ensembl" id="ENSEASP00005062240.1"/>
    </source>
</evidence>
<dbReference type="Ensembl" id="ENSEAST00005065044.1">
    <property type="protein sequence ID" value="ENSEASP00005062240.1"/>
    <property type="gene ID" value="ENSEASG00005030989.1"/>
</dbReference>
<evidence type="ECO:0000256" key="3">
    <source>
        <dbReference type="ARBA" id="ARBA00007976"/>
    </source>
</evidence>
<proteinExistence type="inferred from homology"/>
<dbReference type="PRINTS" id="PR00318">
    <property type="entry name" value="GPROTEINA"/>
</dbReference>
<feature type="binding site" evidence="18">
    <location>
        <position position="186"/>
    </location>
    <ligand>
        <name>Mg(2+)</name>
        <dbReference type="ChEBI" id="CHEBI:18420"/>
    </ligand>
</feature>
<evidence type="ECO:0000256" key="11">
    <source>
        <dbReference type="ARBA" id="ARBA00023136"/>
    </source>
</evidence>
<comment type="function">
    <text evidence="19">Guanine nucleotide-binding proteins (G proteins) are involved as modulators or transducers in various transmembrane signaling systems.</text>
</comment>
<evidence type="ECO:0000256" key="20">
    <source>
        <dbReference type="SAM" id="MobiDB-lite"/>
    </source>
</evidence>
<keyword evidence="11" id="KW-0472">Membrane</keyword>
<dbReference type="InterPro" id="IPR001019">
    <property type="entry name" value="Gprotein_alpha_su"/>
</dbReference>
<evidence type="ECO:0000256" key="9">
    <source>
        <dbReference type="ARBA" id="ARBA00022842"/>
    </source>
</evidence>
<dbReference type="GO" id="GO:0001664">
    <property type="term" value="F:G protein-coupled receptor binding"/>
    <property type="evidence" value="ECO:0007669"/>
    <property type="project" value="UniProtKB-UniRule"/>
</dbReference>
<keyword evidence="9 18" id="KW-0460">Magnesium</keyword>